<dbReference type="SUPFAM" id="SSF143011">
    <property type="entry name" value="RelE-like"/>
    <property type="match status" value="1"/>
</dbReference>
<dbReference type="EMBL" id="CAEZWI010000056">
    <property type="protein sequence ID" value="CAB4652225.1"/>
    <property type="molecule type" value="Genomic_DNA"/>
</dbReference>
<organism evidence="2">
    <name type="scientific">freshwater metagenome</name>
    <dbReference type="NCBI Taxonomy" id="449393"/>
    <lineage>
        <taxon>unclassified sequences</taxon>
        <taxon>metagenomes</taxon>
        <taxon>ecological metagenomes</taxon>
    </lineage>
</organism>
<dbReference type="Gene3D" id="3.30.2310.20">
    <property type="entry name" value="RelE-like"/>
    <property type="match status" value="1"/>
</dbReference>
<dbReference type="InterPro" id="IPR035093">
    <property type="entry name" value="RelE/ParE_toxin_dom_sf"/>
</dbReference>
<dbReference type="AlphaFoldDB" id="A0A6J6KVT9"/>
<evidence type="ECO:0000256" key="1">
    <source>
        <dbReference type="ARBA" id="ARBA00022649"/>
    </source>
</evidence>
<protein>
    <submittedName>
        <fullName evidence="2">Unannotated protein</fullName>
    </submittedName>
</protein>
<dbReference type="PANTHER" id="PTHR38813">
    <property type="match status" value="1"/>
</dbReference>
<dbReference type="InterPro" id="IPR052747">
    <property type="entry name" value="TA_system_RelE_toxin"/>
</dbReference>
<sequence>MIYKVVFKGTTLKQLNRLPKADKARINAAIELLKTNPVPPAAKKLRDRPGYRIRVGNYRIIYHFEKSEIQILILKISHRKNVYQIN</sequence>
<evidence type="ECO:0000313" key="2">
    <source>
        <dbReference type="EMBL" id="CAB4652225.1"/>
    </source>
</evidence>
<name>A0A6J6KVT9_9ZZZZ</name>
<reference evidence="2" key="1">
    <citation type="submission" date="2020-05" db="EMBL/GenBank/DDBJ databases">
        <authorList>
            <person name="Chiriac C."/>
            <person name="Salcher M."/>
            <person name="Ghai R."/>
            <person name="Kavagutti S V."/>
        </authorList>
    </citation>
    <scope>NUCLEOTIDE SEQUENCE</scope>
</reference>
<dbReference type="InterPro" id="IPR007712">
    <property type="entry name" value="RelE/ParE_toxin"/>
</dbReference>
<keyword evidence="1" id="KW-1277">Toxin-antitoxin system</keyword>
<accession>A0A6J6KVT9</accession>
<gene>
    <name evidence="2" type="ORF">UFOPK2237_00591</name>
</gene>
<proteinExistence type="predicted"/>
<dbReference type="PANTHER" id="PTHR38813:SF1">
    <property type="entry name" value="TOXIN RELE1-RELATED"/>
    <property type="match status" value="1"/>
</dbReference>
<dbReference type="Pfam" id="PF05016">
    <property type="entry name" value="ParE_toxin"/>
    <property type="match status" value="1"/>
</dbReference>